<dbReference type="Pfam" id="PF02575">
    <property type="entry name" value="YbaB_DNA_bd"/>
    <property type="match status" value="1"/>
</dbReference>
<reference evidence="2 3" key="1">
    <citation type="submission" date="2019-07" db="EMBL/GenBank/DDBJ databases">
        <authorList>
            <person name="Zhou L.-Y."/>
        </authorList>
    </citation>
    <scope>NUCLEOTIDE SEQUENCE [LARGE SCALE GENOMIC DNA]</scope>
    <source>
        <strain evidence="2 3">YIM 101269</strain>
    </source>
</reference>
<dbReference type="InterPro" id="IPR036894">
    <property type="entry name" value="YbaB-like_sf"/>
</dbReference>
<dbReference type="Gene3D" id="3.30.1310.10">
    <property type="entry name" value="Nucleoid-associated protein YbaB-like domain"/>
    <property type="match status" value="1"/>
</dbReference>
<dbReference type="EMBL" id="VKKG01000002">
    <property type="protein sequence ID" value="TRY18767.1"/>
    <property type="molecule type" value="Genomic_DNA"/>
</dbReference>
<dbReference type="Proteomes" id="UP000317638">
    <property type="component" value="Unassembled WGS sequence"/>
</dbReference>
<sequence length="131" mass="14113">MNEFEDVLRRLAEQVEQPVEVPEPPKVSGEGHSEDEMVRITVSGGEVEDVSIDPRSLRKSSVELADDIRAAVNGAIGAHNRALHEAMTADAPDPAAIGGAIDGIREEAARSLDEYLDKMTAMLEQHAARQG</sequence>
<dbReference type="OrthoDB" id="5188590at2"/>
<dbReference type="RefSeq" id="WP_143937659.1">
    <property type="nucleotide sequence ID" value="NZ_VKKG01000002.1"/>
</dbReference>
<protein>
    <submittedName>
        <fullName evidence="2">YbaB/EbfC family nucleoid-associated protein</fullName>
    </submittedName>
</protein>
<comment type="caution">
    <text evidence="2">The sequence shown here is derived from an EMBL/GenBank/DDBJ whole genome shotgun (WGS) entry which is preliminary data.</text>
</comment>
<dbReference type="GO" id="GO:0003677">
    <property type="term" value="F:DNA binding"/>
    <property type="evidence" value="ECO:0007669"/>
    <property type="project" value="InterPro"/>
</dbReference>
<dbReference type="InterPro" id="IPR004401">
    <property type="entry name" value="YbaB/EbfC"/>
</dbReference>
<dbReference type="AlphaFoldDB" id="A0A553K239"/>
<gene>
    <name evidence="2" type="ORF">FOJ82_06530</name>
</gene>
<keyword evidence="3" id="KW-1185">Reference proteome</keyword>
<evidence type="ECO:0000313" key="2">
    <source>
        <dbReference type="EMBL" id="TRY18767.1"/>
    </source>
</evidence>
<feature type="region of interest" description="Disordered" evidence="1">
    <location>
        <begin position="15"/>
        <end position="35"/>
    </location>
</feature>
<organism evidence="2 3">
    <name type="scientific">Tessaracoccus rhinocerotis</name>
    <dbReference type="NCBI Taxonomy" id="1689449"/>
    <lineage>
        <taxon>Bacteria</taxon>
        <taxon>Bacillati</taxon>
        <taxon>Actinomycetota</taxon>
        <taxon>Actinomycetes</taxon>
        <taxon>Propionibacteriales</taxon>
        <taxon>Propionibacteriaceae</taxon>
        <taxon>Tessaracoccus</taxon>
    </lineage>
</organism>
<evidence type="ECO:0000313" key="3">
    <source>
        <dbReference type="Proteomes" id="UP000317638"/>
    </source>
</evidence>
<proteinExistence type="predicted"/>
<name>A0A553K239_9ACTN</name>
<evidence type="ECO:0000256" key="1">
    <source>
        <dbReference type="SAM" id="MobiDB-lite"/>
    </source>
</evidence>
<dbReference type="SUPFAM" id="SSF82607">
    <property type="entry name" value="YbaB-like"/>
    <property type="match status" value="1"/>
</dbReference>
<accession>A0A553K239</accession>